<keyword evidence="5 11" id="KW-0997">Cell inner membrane</keyword>
<dbReference type="InterPro" id="IPR006370">
    <property type="entry name" value="HB_polyprenyltransferase-like"/>
</dbReference>
<dbReference type="Pfam" id="PF01040">
    <property type="entry name" value="UbiA"/>
    <property type="match status" value="1"/>
</dbReference>
<comment type="similarity">
    <text evidence="3 11">Belongs to the UbiA prenyltransferase family.</text>
</comment>
<comment type="caution">
    <text evidence="13">The sequence shown here is derived from an EMBL/GenBank/DDBJ whole genome shotgun (WGS) entry which is preliminary data.</text>
</comment>
<dbReference type="RefSeq" id="WP_220103910.1">
    <property type="nucleotide sequence ID" value="NZ_JAHZSS010000009.1"/>
</dbReference>
<protein>
    <recommendedName>
        <fullName evidence="11 12">4-hydroxybenzoate octaprenyltransferase</fullName>
        <ecNumber evidence="11 12">2.5.1.39</ecNumber>
    </recommendedName>
    <alternativeName>
        <fullName evidence="11">4-HB polyprenyltransferase</fullName>
    </alternativeName>
</protein>
<dbReference type="InterPro" id="IPR039653">
    <property type="entry name" value="Prenyltransferase"/>
</dbReference>
<evidence type="ECO:0000256" key="3">
    <source>
        <dbReference type="ARBA" id="ARBA00005985"/>
    </source>
</evidence>
<dbReference type="Gene3D" id="1.10.357.140">
    <property type="entry name" value="UbiA prenyltransferase"/>
    <property type="match status" value="1"/>
</dbReference>
<dbReference type="Gene3D" id="1.20.120.1780">
    <property type="entry name" value="UbiA prenyltransferase"/>
    <property type="match status" value="1"/>
</dbReference>
<evidence type="ECO:0000256" key="4">
    <source>
        <dbReference type="ARBA" id="ARBA00022475"/>
    </source>
</evidence>
<dbReference type="InterPro" id="IPR044878">
    <property type="entry name" value="UbiA_sf"/>
</dbReference>
<keyword evidence="8 11" id="KW-0812">Transmembrane</keyword>
<evidence type="ECO:0000256" key="8">
    <source>
        <dbReference type="ARBA" id="ARBA00022692"/>
    </source>
</evidence>
<evidence type="ECO:0000256" key="10">
    <source>
        <dbReference type="ARBA" id="ARBA00023136"/>
    </source>
</evidence>
<comment type="catalytic activity">
    <reaction evidence="11">
        <text>all-trans-octaprenyl diphosphate + 4-hydroxybenzoate = 4-hydroxy-3-(all-trans-octaprenyl)benzoate + diphosphate</text>
        <dbReference type="Rhea" id="RHEA:27782"/>
        <dbReference type="ChEBI" id="CHEBI:1617"/>
        <dbReference type="ChEBI" id="CHEBI:17879"/>
        <dbReference type="ChEBI" id="CHEBI:33019"/>
        <dbReference type="ChEBI" id="CHEBI:57711"/>
        <dbReference type="EC" id="2.5.1.39"/>
    </reaction>
</comment>
<evidence type="ECO:0000256" key="1">
    <source>
        <dbReference type="ARBA" id="ARBA00001946"/>
    </source>
</evidence>
<dbReference type="CDD" id="cd13959">
    <property type="entry name" value="PT_UbiA_COQ2"/>
    <property type="match status" value="1"/>
</dbReference>
<feature type="transmembrane region" description="Helical" evidence="11">
    <location>
        <begin position="23"/>
        <end position="41"/>
    </location>
</feature>
<evidence type="ECO:0000256" key="11">
    <source>
        <dbReference type="HAMAP-Rule" id="MF_01635"/>
    </source>
</evidence>
<keyword evidence="6 11" id="KW-0808">Transferase</keyword>
<evidence type="ECO:0000256" key="12">
    <source>
        <dbReference type="NCBIfam" id="TIGR01474"/>
    </source>
</evidence>
<keyword evidence="14" id="KW-1185">Reference proteome</keyword>
<feature type="transmembrane region" description="Helical" evidence="11">
    <location>
        <begin position="214"/>
        <end position="236"/>
    </location>
</feature>
<dbReference type="Proteomes" id="UP001166251">
    <property type="component" value="Unassembled WGS sequence"/>
</dbReference>
<keyword evidence="7 11" id="KW-0831">Ubiquinone biosynthesis</keyword>
<evidence type="ECO:0000256" key="5">
    <source>
        <dbReference type="ARBA" id="ARBA00022519"/>
    </source>
</evidence>
<feature type="transmembrane region" description="Helical" evidence="11">
    <location>
        <begin position="95"/>
        <end position="115"/>
    </location>
</feature>
<feature type="transmembrane region" description="Helical" evidence="11">
    <location>
        <begin position="278"/>
        <end position="295"/>
    </location>
</feature>
<gene>
    <name evidence="11 13" type="primary">ubiA</name>
    <name evidence="13" type="ORF">K0504_09290</name>
</gene>
<feature type="transmembrane region" description="Helical" evidence="11">
    <location>
        <begin position="148"/>
        <end position="167"/>
    </location>
</feature>
<dbReference type="EMBL" id="JAHZSS010000009">
    <property type="protein sequence ID" value="MBW8191229.1"/>
    <property type="molecule type" value="Genomic_DNA"/>
</dbReference>
<keyword evidence="10 11" id="KW-0472">Membrane</keyword>
<organism evidence="13 14">
    <name type="scientific">Neiella holothuriorum</name>
    <dbReference type="NCBI Taxonomy" id="2870530"/>
    <lineage>
        <taxon>Bacteria</taxon>
        <taxon>Pseudomonadati</taxon>
        <taxon>Pseudomonadota</taxon>
        <taxon>Gammaproteobacteria</taxon>
        <taxon>Alteromonadales</taxon>
        <taxon>Echinimonadaceae</taxon>
        <taxon>Neiella</taxon>
    </lineage>
</organism>
<comment type="function">
    <text evidence="11">Catalyzes the prenylation of para-hydroxybenzoate (PHB) with an all-trans polyprenyl group. Mediates the second step in the final reaction sequence of ubiquinone-8 (UQ-8) biosynthesis, which is the condensation of the polyisoprenoid side chain with PHB, generating the first membrane-bound Q intermediate 3-octaprenyl-4-hydroxybenzoate.</text>
</comment>
<evidence type="ECO:0000313" key="14">
    <source>
        <dbReference type="Proteomes" id="UP001166251"/>
    </source>
</evidence>
<dbReference type="InterPro" id="IPR000537">
    <property type="entry name" value="UbiA_prenyltransferase"/>
</dbReference>
<evidence type="ECO:0000313" key="13">
    <source>
        <dbReference type="EMBL" id="MBW8191229.1"/>
    </source>
</evidence>
<comment type="pathway">
    <text evidence="11">Cofactor biosynthesis; ubiquinone biosynthesis.</text>
</comment>
<name>A0ABS7EFW3_9GAMM</name>
<evidence type="ECO:0000256" key="7">
    <source>
        <dbReference type="ARBA" id="ARBA00022688"/>
    </source>
</evidence>
<dbReference type="PANTHER" id="PTHR11048:SF28">
    <property type="entry name" value="4-HYDROXYBENZOATE POLYPRENYLTRANSFERASE, MITOCHONDRIAL"/>
    <property type="match status" value="1"/>
</dbReference>
<reference evidence="13" key="1">
    <citation type="submission" date="2021-07" db="EMBL/GenBank/DDBJ databases">
        <title>Neiella marina sp. nov., isolated from the intestinal content of sea cucumber Apostichopus japonicus.</title>
        <authorList>
            <person name="Bai X."/>
        </authorList>
    </citation>
    <scope>NUCLEOTIDE SEQUENCE</scope>
    <source>
        <strain evidence="13">126</strain>
    </source>
</reference>
<comment type="subcellular location">
    <subcellularLocation>
        <location evidence="11">Cell inner membrane</location>
        <topology evidence="11">Multi-pass membrane protein</topology>
    </subcellularLocation>
    <subcellularLocation>
        <location evidence="2">Membrane</location>
        <topology evidence="2">Multi-pass membrane protein</topology>
    </subcellularLocation>
</comment>
<sequence length="296" mass="32981">MKTQQLGRATPLSWRGLWRLCRLDKPVGILLLLWPTLWALIDASQGNVWSWPALALMLGVVLMRSAGCVINDYADRHWDGDVERTKSRPLVTGEVSPQQALILFITLCVCAFVLVLSLNQLTIALSVVAAGLATIYPFTKRITQLPQMVLGLAFSWAIPMAYAAVLGTVPIQAWWLFAANLCWTVAYDTQYAMVDRDDDVKVGIKSTAILFGQFDRLAIAILQLLFLICLIVFAWITLAEPVLLFGLLLAAGMFVRQAKMIRQRERQQCFAAFRANNWVGFVVAAAMAASVYWSQL</sequence>
<dbReference type="HAMAP" id="MF_01635">
    <property type="entry name" value="UbiA"/>
    <property type="match status" value="1"/>
</dbReference>
<comment type="cofactor">
    <cofactor evidence="1 11">
        <name>Mg(2+)</name>
        <dbReference type="ChEBI" id="CHEBI:18420"/>
    </cofactor>
</comment>
<evidence type="ECO:0000256" key="2">
    <source>
        <dbReference type="ARBA" id="ARBA00004141"/>
    </source>
</evidence>
<proteinExistence type="inferred from homology"/>
<evidence type="ECO:0000256" key="9">
    <source>
        <dbReference type="ARBA" id="ARBA00022989"/>
    </source>
</evidence>
<evidence type="ECO:0000256" key="6">
    <source>
        <dbReference type="ARBA" id="ARBA00022679"/>
    </source>
</evidence>
<keyword evidence="11" id="KW-0460">Magnesium</keyword>
<dbReference type="PANTHER" id="PTHR11048">
    <property type="entry name" value="PRENYLTRANSFERASES"/>
    <property type="match status" value="1"/>
</dbReference>
<keyword evidence="4 11" id="KW-1003">Cell membrane</keyword>
<keyword evidence="9 11" id="KW-1133">Transmembrane helix</keyword>
<dbReference type="NCBIfam" id="TIGR01474">
    <property type="entry name" value="ubiA_proteo"/>
    <property type="match status" value="1"/>
</dbReference>
<accession>A0ABS7EFW3</accession>
<dbReference type="GO" id="GO:0008412">
    <property type="term" value="F:4-hydroxybenzoate polyprenyltransferase activity"/>
    <property type="evidence" value="ECO:0007669"/>
    <property type="project" value="UniProtKB-EC"/>
</dbReference>
<dbReference type="EC" id="2.5.1.39" evidence="11 12"/>